<accession>A0A0E0B679</accession>
<name>A0A0E0B679_9ORYZ</name>
<protein>
    <submittedName>
        <fullName evidence="1">Uncharacterized protein</fullName>
    </submittedName>
</protein>
<keyword evidence="2" id="KW-1185">Reference proteome</keyword>
<proteinExistence type="predicted"/>
<evidence type="ECO:0000313" key="2">
    <source>
        <dbReference type="Proteomes" id="UP000026961"/>
    </source>
</evidence>
<evidence type="ECO:0000313" key="1">
    <source>
        <dbReference type="EnsemblPlants" id="OGLUM09G19400.1"/>
    </source>
</evidence>
<organism evidence="1">
    <name type="scientific">Oryza glumipatula</name>
    <dbReference type="NCBI Taxonomy" id="40148"/>
    <lineage>
        <taxon>Eukaryota</taxon>
        <taxon>Viridiplantae</taxon>
        <taxon>Streptophyta</taxon>
        <taxon>Embryophyta</taxon>
        <taxon>Tracheophyta</taxon>
        <taxon>Spermatophyta</taxon>
        <taxon>Magnoliopsida</taxon>
        <taxon>Liliopsida</taxon>
        <taxon>Poales</taxon>
        <taxon>Poaceae</taxon>
        <taxon>BOP clade</taxon>
        <taxon>Oryzoideae</taxon>
        <taxon>Oryzeae</taxon>
        <taxon>Oryzinae</taxon>
        <taxon>Oryza</taxon>
    </lineage>
</organism>
<reference evidence="1" key="1">
    <citation type="submission" date="2015-04" db="UniProtKB">
        <authorList>
            <consortium name="EnsemblPlants"/>
        </authorList>
    </citation>
    <scope>IDENTIFICATION</scope>
</reference>
<dbReference type="AlphaFoldDB" id="A0A0E0B679"/>
<reference evidence="1" key="2">
    <citation type="submission" date="2018-05" db="EMBL/GenBank/DDBJ databases">
        <title>OgluRS3 (Oryza glumaepatula Reference Sequence Version 3).</title>
        <authorList>
            <person name="Zhang J."/>
            <person name="Kudrna D."/>
            <person name="Lee S."/>
            <person name="Talag J."/>
            <person name="Welchert J."/>
            <person name="Wing R.A."/>
        </authorList>
    </citation>
    <scope>NUCLEOTIDE SEQUENCE [LARGE SCALE GENOMIC DNA]</scope>
</reference>
<dbReference type="Gramene" id="OGLUM09G19400.1">
    <property type="protein sequence ID" value="OGLUM09G19400.1"/>
    <property type="gene ID" value="OGLUM09G19400"/>
</dbReference>
<dbReference type="Proteomes" id="UP000026961">
    <property type="component" value="Chromosome 9"/>
</dbReference>
<dbReference type="HOGENOM" id="CLU_112744_0_0_1"/>
<dbReference type="EnsemblPlants" id="OGLUM09G19400.1">
    <property type="protein sequence ID" value="OGLUM09G19400.1"/>
    <property type="gene ID" value="OGLUM09G19400"/>
</dbReference>
<sequence>MSSPATAEAMVFPIRRRRSRGLPHPALLLQSTAAPNEAVFVPSRHRRTPPMPQAAPLRTSGIVIVSSPTCTPASPAIPELPRTFDTDGLNLLLFGIQSFKIVHLVR</sequence>